<evidence type="ECO:0000313" key="1">
    <source>
        <dbReference type="EMBL" id="VVE05171.1"/>
    </source>
</evidence>
<accession>A0A5E4UZ80</accession>
<reference evidence="1 2" key="1">
    <citation type="submission" date="2019-08" db="EMBL/GenBank/DDBJ databases">
        <authorList>
            <person name="Peeters C."/>
        </authorList>
    </citation>
    <scope>NUCLEOTIDE SEQUENCE [LARGE SCALE GENOMIC DNA]</scope>
    <source>
        <strain evidence="1 2">LMG 31010</strain>
    </source>
</reference>
<proteinExistence type="predicted"/>
<organism evidence="1 2">
    <name type="scientific">Pandoraea commovens</name>
    <dbReference type="NCBI Taxonomy" id="2508289"/>
    <lineage>
        <taxon>Bacteria</taxon>
        <taxon>Pseudomonadati</taxon>
        <taxon>Pseudomonadota</taxon>
        <taxon>Betaproteobacteria</taxon>
        <taxon>Burkholderiales</taxon>
        <taxon>Burkholderiaceae</taxon>
        <taxon>Pandoraea</taxon>
    </lineage>
</organism>
<name>A0A5E4UZ80_9BURK</name>
<dbReference type="AlphaFoldDB" id="A0A5E4UZ80"/>
<dbReference type="Proteomes" id="UP000343335">
    <property type="component" value="Unassembled WGS sequence"/>
</dbReference>
<evidence type="ECO:0000313" key="2">
    <source>
        <dbReference type="Proteomes" id="UP000343335"/>
    </source>
</evidence>
<protein>
    <submittedName>
        <fullName evidence="1">Uncharacterized protein</fullName>
    </submittedName>
</protein>
<gene>
    <name evidence="1" type="ORF">PCO31010_02351</name>
</gene>
<dbReference type="EMBL" id="CABPSA010000003">
    <property type="protein sequence ID" value="VVE05171.1"/>
    <property type="molecule type" value="Genomic_DNA"/>
</dbReference>
<sequence>MGRSVREMCVEYAWNEGLVVKRQALKNRQSVLAKHALSALPGA</sequence>